<evidence type="ECO:0008006" key="4">
    <source>
        <dbReference type="Google" id="ProtNLM"/>
    </source>
</evidence>
<dbReference type="EMBL" id="JAYFSI010000027">
    <property type="protein sequence ID" value="MEA5367746.1"/>
    <property type="molecule type" value="Genomic_DNA"/>
</dbReference>
<dbReference type="RefSeq" id="WP_323337879.1">
    <property type="nucleotide sequence ID" value="NZ_JAYFSI010000027.1"/>
</dbReference>
<proteinExistence type="predicted"/>
<comment type="caution">
    <text evidence="2">The sequence shown here is derived from an EMBL/GenBank/DDBJ whole genome shotgun (WGS) entry which is preliminary data.</text>
</comment>
<keyword evidence="3" id="KW-1185">Reference proteome</keyword>
<protein>
    <recommendedName>
        <fullName evidence="4">Molecular chaperone DnaJ</fullName>
    </recommendedName>
</protein>
<evidence type="ECO:0000313" key="3">
    <source>
        <dbReference type="Proteomes" id="UP001304298"/>
    </source>
</evidence>
<evidence type="ECO:0000313" key="2">
    <source>
        <dbReference type="EMBL" id="MEA5367746.1"/>
    </source>
</evidence>
<evidence type="ECO:0000256" key="1">
    <source>
        <dbReference type="SAM" id="MobiDB-lite"/>
    </source>
</evidence>
<feature type="region of interest" description="Disordered" evidence="1">
    <location>
        <begin position="1"/>
        <end position="22"/>
    </location>
</feature>
<sequence>MAFTKKIAQAPDEGPGQTKDCPVCPGNGPSAGMLWGVNPAETPPFPCGTCNGTGKVHK</sequence>
<organism evidence="2 3">
    <name type="scientific">Amycolatopsis heterodermiae</name>
    <dbReference type="NCBI Taxonomy" id="3110235"/>
    <lineage>
        <taxon>Bacteria</taxon>
        <taxon>Bacillati</taxon>
        <taxon>Actinomycetota</taxon>
        <taxon>Actinomycetes</taxon>
        <taxon>Pseudonocardiales</taxon>
        <taxon>Pseudonocardiaceae</taxon>
        <taxon>Amycolatopsis</taxon>
    </lineage>
</organism>
<name>A0ABU5RPV0_9PSEU</name>
<reference evidence="2 3" key="1">
    <citation type="submission" date="2023-12" db="EMBL/GenBank/DDBJ databases">
        <title>Amycolatopsis sp. V23-08.</title>
        <authorList>
            <person name="Somphong A."/>
        </authorList>
    </citation>
    <scope>NUCLEOTIDE SEQUENCE [LARGE SCALE GENOMIC DNA]</scope>
    <source>
        <strain evidence="2 3">V23-08</strain>
    </source>
</reference>
<dbReference type="InterPro" id="IPR036410">
    <property type="entry name" value="HSP_DnaJ_Cys-rich_dom_sf"/>
</dbReference>
<dbReference type="Proteomes" id="UP001304298">
    <property type="component" value="Unassembled WGS sequence"/>
</dbReference>
<accession>A0ABU5RPV0</accession>
<gene>
    <name evidence="2" type="ORF">VA596_50005</name>
</gene>
<dbReference type="SUPFAM" id="SSF57938">
    <property type="entry name" value="DnaJ/Hsp40 cysteine-rich domain"/>
    <property type="match status" value="1"/>
</dbReference>